<organism evidence="2 3">
    <name type="scientific">Streptosporangium canum</name>
    <dbReference type="NCBI Taxonomy" id="324952"/>
    <lineage>
        <taxon>Bacteria</taxon>
        <taxon>Bacillati</taxon>
        <taxon>Actinomycetota</taxon>
        <taxon>Actinomycetes</taxon>
        <taxon>Streptosporangiales</taxon>
        <taxon>Streptosporangiaceae</taxon>
        <taxon>Streptosporangium</taxon>
    </lineage>
</organism>
<gene>
    <name evidence="2" type="ORF">SAMN05216275_14733</name>
</gene>
<sequence length="261" mass="28695">MWFLDRTARQLRRHPALLTHRPPDLDRLEALLRRYDPGLTRSGDWFDARGTRVRCTEITDRQAALAGVPADRRGAIIARNGLRPAARLLLNGLASRLGGALYPPQEHDDHVDVEVRLGRGLPLGCERVAELLRPNLGERTIRHDHDLGLCHIDGKPGDPIQVTYDYPPPGWPGDLPDHSVDLEIDGEDPHRSDVEVVYKAARSLAAAVGGTVYSMDLPVTRVEDVIPTADRLDPPPRAQRRGLVRRVATADSGSSGQGCLG</sequence>
<reference evidence="3" key="1">
    <citation type="submission" date="2016-10" db="EMBL/GenBank/DDBJ databases">
        <authorList>
            <person name="Varghese N."/>
            <person name="Submissions S."/>
        </authorList>
    </citation>
    <scope>NUCLEOTIDE SEQUENCE [LARGE SCALE GENOMIC DNA]</scope>
    <source>
        <strain evidence="3">CGMCC 4.2126</strain>
    </source>
</reference>
<protein>
    <submittedName>
        <fullName evidence="2">Uncharacterized protein</fullName>
    </submittedName>
</protein>
<feature type="region of interest" description="Disordered" evidence="1">
    <location>
        <begin position="228"/>
        <end position="261"/>
    </location>
</feature>
<dbReference type="AlphaFoldDB" id="A0A1I4E9X0"/>
<accession>A0A1I4E9X0</accession>
<proteinExistence type="predicted"/>
<dbReference type="EMBL" id="FOQY01000047">
    <property type="protein sequence ID" value="SFL01417.1"/>
    <property type="molecule type" value="Genomic_DNA"/>
</dbReference>
<dbReference type="RefSeq" id="WP_093891781.1">
    <property type="nucleotide sequence ID" value="NZ_FOQY01000047.1"/>
</dbReference>
<evidence type="ECO:0000313" key="2">
    <source>
        <dbReference type="EMBL" id="SFL01417.1"/>
    </source>
</evidence>
<evidence type="ECO:0000313" key="3">
    <source>
        <dbReference type="Proteomes" id="UP000199111"/>
    </source>
</evidence>
<keyword evidence="3" id="KW-1185">Reference proteome</keyword>
<evidence type="ECO:0000256" key="1">
    <source>
        <dbReference type="SAM" id="MobiDB-lite"/>
    </source>
</evidence>
<name>A0A1I4E9X0_9ACTN</name>
<dbReference type="Proteomes" id="UP000199111">
    <property type="component" value="Unassembled WGS sequence"/>
</dbReference>
<dbReference type="GeneID" id="96303264"/>